<dbReference type="InterPro" id="IPR039069">
    <property type="entry name" value="CE7"/>
</dbReference>
<protein>
    <submittedName>
        <fullName evidence="2">Acetylxylan esterase</fullName>
    </submittedName>
</protein>
<dbReference type="RefSeq" id="WP_134777933.1">
    <property type="nucleotide sequence ID" value="NZ_JAYLLN010000025.1"/>
</dbReference>
<dbReference type="Proteomes" id="UP001363035">
    <property type="component" value="Unassembled WGS sequence"/>
</dbReference>
<organism evidence="2 3">
    <name type="scientific">Sphingobacterium tenebrionis</name>
    <dbReference type="NCBI Taxonomy" id="3111775"/>
    <lineage>
        <taxon>Bacteria</taxon>
        <taxon>Pseudomonadati</taxon>
        <taxon>Bacteroidota</taxon>
        <taxon>Sphingobacteriia</taxon>
        <taxon>Sphingobacteriales</taxon>
        <taxon>Sphingobacteriaceae</taxon>
        <taxon>Sphingobacterium</taxon>
    </lineage>
</organism>
<dbReference type="Pfam" id="PF05448">
    <property type="entry name" value="AXE1"/>
    <property type="match status" value="1"/>
</dbReference>
<dbReference type="Gene3D" id="3.40.50.1820">
    <property type="entry name" value="alpha/beta hydrolase"/>
    <property type="match status" value="1"/>
</dbReference>
<name>A0ABU8I7C5_9SPHI</name>
<evidence type="ECO:0000313" key="2">
    <source>
        <dbReference type="EMBL" id="MEI5985403.1"/>
    </source>
</evidence>
<feature type="domain" description="Acetyl xylan esterase" evidence="1">
    <location>
        <begin position="117"/>
        <end position="417"/>
    </location>
</feature>
<reference evidence="2 3" key="1">
    <citation type="submission" date="2024-01" db="EMBL/GenBank/DDBJ databases">
        <title>Sphingobacterium tenebrionis sp. nov., a novel endophyte isolated from tenebrio molitor intestines.</title>
        <authorList>
            <person name="Zhang C."/>
        </authorList>
    </citation>
    <scope>NUCLEOTIDE SEQUENCE [LARGE SCALE GENOMIC DNA]</scope>
    <source>
        <strain evidence="2 3">PU5-4</strain>
    </source>
</reference>
<proteinExistence type="predicted"/>
<comment type="caution">
    <text evidence="2">The sequence shown here is derived from an EMBL/GenBank/DDBJ whole genome shotgun (WGS) entry which is preliminary data.</text>
</comment>
<dbReference type="PANTHER" id="PTHR40111:SF1">
    <property type="entry name" value="CEPHALOSPORIN-C DEACETYLASE"/>
    <property type="match status" value="1"/>
</dbReference>
<accession>A0ABU8I7C5</accession>
<evidence type="ECO:0000313" key="3">
    <source>
        <dbReference type="Proteomes" id="UP001363035"/>
    </source>
</evidence>
<keyword evidence="3" id="KW-1185">Reference proteome</keyword>
<dbReference type="EMBL" id="JAYLLN010000025">
    <property type="protein sequence ID" value="MEI5985403.1"/>
    <property type="molecule type" value="Genomic_DNA"/>
</dbReference>
<sequence length="424" mass="47606">MKTTLLTTVLLFLYVLCFAQVKIEVACNHPDWNYLLNEEVTFSYKITGAEDLKGPLEINYQIGEEKMPPLKIGEIKDFEGTIKGGTMTKPGFLRCTILGTGAGKTIKGMATAAFEAQKIQPTVKLPADFESFWTNAITDARKIPLDPIMTEIPEQSNEKIKVYAINFQNNMKVGRLYGVLTVPNKEGKFPAVLLVPGAGIRPYNANKDFENEDIITLNMGIHGIPVDLPKELYSSLAKASLFEYPFMNLNSKDHYYYKRVYVGCVKAVDFIFGLDKFNGQDVAVSGGSQGGALAIVTAALDPRIKYLRSNYPALCDLTGYLHQRAGGWPHILNQQNAPRYQAEKYIENLAYYDVVNFARFVKVPGFYTWGYNDETCPPTSYYSAFNMITAPKELLVKKETGHNTLPEQHQAQVKWLAERLNKKN</sequence>
<dbReference type="InterPro" id="IPR008391">
    <property type="entry name" value="AXE1_dom"/>
</dbReference>
<dbReference type="InterPro" id="IPR029058">
    <property type="entry name" value="AB_hydrolase_fold"/>
</dbReference>
<gene>
    <name evidence="2" type="ORF">VJ786_10870</name>
</gene>
<dbReference type="SUPFAM" id="SSF53474">
    <property type="entry name" value="alpha/beta-Hydrolases"/>
    <property type="match status" value="1"/>
</dbReference>
<dbReference type="PANTHER" id="PTHR40111">
    <property type="entry name" value="CEPHALOSPORIN-C DEACETYLASE"/>
    <property type="match status" value="1"/>
</dbReference>
<evidence type="ECO:0000259" key="1">
    <source>
        <dbReference type="Pfam" id="PF05448"/>
    </source>
</evidence>